<evidence type="ECO:0000313" key="3">
    <source>
        <dbReference type="Proteomes" id="UP000248311"/>
    </source>
</evidence>
<keyword evidence="1" id="KW-0732">Signal</keyword>
<dbReference type="Proteomes" id="UP000248311">
    <property type="component" value="Unassembled WGS sequence"/>
</dbReference>
<dbReference type="AlphaFoldDB" id="A0A318SSP0"/>
<evidence type="ECO:0000313" key="2">
    <source>
        <dbReference type="EMBL" id="PYE84552.1"/>
    </source>
</evidence>
<organism evidence="2 3">
    <name type="scientific">Pseudoroseicyclus aestuarii</name>
    <dbReference type="NCBI Taxonomy" id="1795041"/>
    <lineage>
        <taxon>Bacteria</taxon>
        <taxon>Pseudomonadati</taxon>
        <taxon>Pseudomonadota</taxon>
        <taxon>Alphaproteobacteria</taxon>
        <taxon>Rhodobacterales</taxon>
        <taxon>Paracoccaceae</taxon>
        <taxon>Pseudoroseicyclus</taxon>
    </lineage>
</organism>
<proteinExistence type="predicted"/>
<dbReference type="EMBL" id="QJTE01000002">
    <property type="protein sequence ID" value="PYE84552.1"/>
    <property type="molecule type" value="Genomic_DNA"/>
</dbReference>
<accession>A0A318SSP0</accession>
<name>A0A318SSP0_9RHOB</name>
<sequence>MPRLFPAVALALSVALPAQQAAALSCLAPDPLRSLQEAAASDETYRVLLGRLDFDAEALPVSGPAGPVAGLSEAPLVRAEFEGHALGAEGFDTAANGTLAIEPGCLGEVCGNAVPGEEVLIFARVTEAGMVIDLDPCQGWLQPAPSDAQQAQMAACVSGGEDCPAAD</sequence>
<keyword evidence="3" id="KW-1185">Reference proteome</keyword>
<protein>
    <submittedName>
        <fullName evidence="2">Uncharacterized protein</fullName>
    </submittedName>
</protein>
<dbReference type="PROSITE" id="PS51257">
    <property type="entry name" value="PROKAR_LIPOPROTEIN"/>
    <property type="match status" value="1"/>
</dbReference>
<feature type="signal peptide" evidence="1">
    <location>
        <begin position="1"/>
        <end position="21"/>
    </location>
</feature>
<dbReference type="OrthoDB" id="8451541at2"/>
<dbReference type="RefSeq" id="WP_110813636.1">
    <property type="nucleotide sequence ID" value="NZ_QJTE01000002.1"/>
</dbReference>
<evidence type="ECO:0000256" key="1">
    <source>
        <dbReference type="SAM" id="SignalP"/>
    </source>
</evidence>
<comment type="caution">
    <text evidence="2">The sequence shown here is derived from an EMBL/GenBank/DDBJ whole genome shotgun (WGS) entry which is preliminary data.</text>
</comment>
<gene>
    <name evidence="2" type="ORF">DFP88_102353</name>
</gene>
<feature type="chain" id="PRO_5016364310" evidence="1">
    <location>
        <begin position="22"/>
        <end position="167"/>
    </location>
</feature>
<reference evidence="2 3" key="1">
    <citation type="submission" date="2018-06" db="EMBL/GenBank/DDBJ databases">
        <title>Genomic Encyclopedia of Type Strains, Phase III (KMG-III): the genomes of soil and plant-associated and newly described type strains.</title>
        <authorList>
            <person name="Whitman W."/>
        </authorList>
    </citation>
    <scope>NUCLEOTIDE SEQUENCE [LARGE SCALE GENOMIC DNA]</scope>
    <source>
        <strain evidence="2 3">CECT 9025</strain>
    </source>
</reference>